<reference evidence="1" key="1">
    <citation type="submission" date="2020-05" db="EMBL/GenBank/DDBJ databases">
        <authorList>
            <person name="Chiriac C."/>
            <person name="Salcher M."/>
            <person name="Ghai R."/>
            <person name="Kavagutti S V."/>
        </authorList>
    </citation>
    <scope>NUCLEOTIDE SEQUENCE</scope>
</reference>
<gene>
    <name evidence="1" type="ORF">UFOVP372_35</name>
</gene>
<evidence type="ECO:0008006" key="2">
    <source>
        <dbReference type="Google" id="ProtNLM"/>
    </source>
</evidence>
<proteinExistence type="predicted"/>
<dbReference type="EMBL" id="LR798302">
    <property type="protein sequence ID" value="CAB5222842.1"/>
    <property type="molecule type" value="Genomic_DNA"/>
</dbReference>
<accession>A0A6J7X1K5</accession>
<sequence length="252" mass="25855">MSFVTAALIGGGAAILGGAIAGQGAKKAASTQAAAADRAAEIQKEMFERNIELQAPFREAGVNALSKLVPLTEYQNFGMAQFQQDPGYAFRMSEGMKGLERSAAARGGLLSGAAMKGIQRFGQDLASQEYQNAFNRYGIERDRRLNPLQSLAGVGQTSTNQLASAGQNYATGAGQAIGAAGQARASGYVGQSNALTGALGGASNMYMQGQMLNRMFPSSSGGGSSTNFMPTMAPSWGGGGGGDWSQGGTWAP</sequence>
<organism evidence="1">
    <name type="scientific">uncultured Caudovirales phage</name>
    <dbReference type="NCBI Taxonomy" id="2100421"/>
    <lineage>
        <taxon>Viruses</taxon>
        <taxon>Duplodnaviria</taxon>
        <taxon>Heunggongvirae</taxon>
        <taxon>Uroviricota</taxon>
        <taxon>Caudoviricetes</taxon>
        <taxon>Peduoviridae</taxon>
        <taxon>Maltschvirus</taxon>
        <taxon>Maltschvirus maltsch</taxon>
    </lineage>
</organism>
<name>A0A6J7X1K5_9CAUD</name>
<evidence type="ECO:0000313" key="1">
    <source>
        <dbReference type="EMBL" id="CAB5222842.1"/>
    </source>
</evidence>
<protein>
    <recommendedName>
        <fullName evidence="2">DNA transfer protein</fullName>
    </recommendedName>
</protein>